<dbReference type="Proteomes" id="UP001519309">
    <property type="component" value="Unassembled WGS sequence"/>
</dbReference>
<sequence>MPAAARSGTGDEQPVSAPGLRRWSVTGEPLWSCSPVPGAGWISDRYALTVAERTARACPYTGFPLIETSNGACSISPEPVVHRRVVHRSGPLSVACGML</sequence>
<keyword evidence="2" id="KW-1185">Reference proteome</keyword>
<protein>
    <submittedName>
        <fullName evidence="1">Uncharacterized protein</fullName>
    </submittedName>
</protein>
<name>A0ABS4LVT0_9ACTN</name>
<gene>
    <name evidence="1" type="ORF">J2Z21_004505</name>
</gene>
<accession>A0ABS4LVT0</accession>
<evidence type="ECO:0000313" key="2">
    <source>
        <dbReference type="Proteomes" id="UP001519309"/>
    </source>
</evidence>
<comment type="caution">
    <text evidence="1">The sequence shown here is derived from an EMBL/GenBank/DDBJ whole genome shotgun (WGS) entry which is preliminary data.</text>
</comment>
<organism evidence="1 2">
    <name type="scientific">Streptomyces griseochromogenes</name>
    <dbReference type="NCBI Taxonomy" id="68214"/>
    <lineage>
        <taxon>Bacteria</taxon>
        <taxon>Bacillati</taxon>
        <taxon>Actinomycetota</taxon>
        <taxon>Actinomycetes</taxon>
        <taxon>Kitasatosporales</taxon>
        <taxon>Streptomycetaceae</taxon>
        <taxon>Streptomyces</taxon>
    </lineage>
</organism>
<reference evidence="1 2" key="1">
    <citation type="submission" date="2021-03" db="EMBL/GenBank/DDBJ databases">
        <title>Genomic Encyclopedia of Type Strains, Phase IV (KMG-IV): sequencing the most valuable type-strain genomes for metagenomic binning, comparative biology and taxonomic classification.</title>
        <authorList>
            <person name="Goeker M."/>
        </authorList>
    </citation>
    <scope>NUCLEOTIDE SEQUENCE [LARGE SCALE GENOMIC DNA]</scope>
    <source>
        <strain evidence="1 2">DSM 40499</strain>
    </source>
</reference>
<evidence type="ECO:0000313" key="1">
    <source>
        <dbReference type="EMBL" id="MBP2051534.1"/>
    </source>
</evidence>
<proteinExistence type="predicted"/>
<dbReference type="EMBL" id="JAGGLP010000008">
    <property type="protein sequence ID" value="MBP2051534.1"/>
    <property type="molecule type" value="Genomic_DNA"/>
</dbReference>